<dbReference type="Proteomes" id="UP001519460">
    <property type="component" value="Unassembled WGS sequence"/>
</dbReference>
<feature type="region of interest" description="Disordered" evidence="1">
    <location>
        <begin position="1"/>
        <end position="40"/>
    </location>
</feature>
<comment type="caution">
    <text evidence="2">The sequence shown here is derived from an EMBL/GenBank/DDBJ whole genome shotgun (WGS) entry which is preliminary data.</text>
</comment>
<sequence length="86" mass="9333">MTDIIPSTAVSSRENAETTHELGNPPPLTGDSRKEHSATTNELGASLNWKGQTFSVPNNPLDLIKAQQGSAWMTGTRQTLTNGIRW</sequence>
<evidence type="ECO:0000313" key="3">
    <source>
        <dbReference type="Proteomes" id="UP001519460"/>
    </source>
</evidence>
<evidence type="ECO:0000313" key="2">
    <source>
        <dbReference type="EMBL" id="KAK7478239.1"/>
    </source>
</evidence>
<organism evidence="2 3">
    <name type="scientific">Batillaria attramentaria</name>
    <dbReference type="NCBI Taxonomy" id="370345"/>
    <lineage>
        <taxon>Eukaryota</taxon>
        <taxon>Metazoa</taxon>
        <taxon>Spiralia</taxon>
        <taxon>Lophotrochozoa</taxon>
        <taxon>Mollusca</taxon>
        <taxon>Gastropoda</taxon>
        <taxon>Caenogastropoda</taxon>
        <taxon>Sorbeoconcha</taxon>
        <taxon>Cerithioidea</taxon>
        <taxon>Batillariidae</taxon>
        <taxon>Batillaria</taxon>
    </lineage>
</organism>
<evidence type="ECO:0000256" key="1">
    <source>
        <dbReference type="SAM" id="MobiDB-lite"/>
    </source>
</evidence>
<proteinExistence type="predicted"/>
<reference evidence="2 3" key="1">
    <citation type="journal article" date="2023" name="Sci. Data">
        <title>Genome assembly of the Korean intertidal mud-creeper Batillaria attramentaria.</title>
        <authorList>
            <person name="Patra A.K."/>
            <person name="Ho P.T."/>
            <person name="Jun S."/>
            <person name="Lee S.J."/>
            <person name="Kim Y."/>
            <person name="Won Y.J."/>
        </authorList>
    </citation>
    <scope>NUCLEOTIDE SEQUENCE [LARGE SCALE GENOMIC DNA]</scope>
    <source>
        <strain evidence="2">Wonlab-2016</strain>
    </source>
</reference>
<keyword evidence="3" id="KW-1185">Reference proteome</keyword>
<name>A0ABD0JU90_9CAEN</name>
<gene>
    <name evidence="2" type="ORF">BaRGS_00030497</name>
</gene>
<dbReference type="EMBL" id="JACVVK020000330">
    <property type="protein sequence ID" value="KAK7478239.1"/>
    <property type="molecule type" value="Genomic_DNA"/>
</dbReference>
<accession>A0ABD0JU90</accession>
<protein>
    <submittedName>
        <fullName evidence="2">Uncharacterized protein</fullName>
    </submittedName>
</protein>
<dbReference type="AlphaFoldDB" id="A0ABD0JU90"/>